<dbReference type="HOGENOM" id="CLU_917684_0_0_4"/>
<dbReference type="Proteomes" id="UP000000366">
    <property type="component" value="Chromosome"/>
</dbReference>
<evidence type="ECO:0008006" key="3">
    <source>
        <dbReference type="Google" id="ProtNLM"/>
    </source>
</evidence>
<proteinExistence type="predicted"/>
<dbReference type="eggNOG" id="ENOG502ZXFW">
    <property type="taxonomic scope" value="Bacteria"/>
</dbReference>
<protein>
    <recommendedName>
        <fullName evidence="3">Transcription factor zinc-finger domain-containing protein</fullName>
    </recommendedName>
</protein>
<dbReference type="EMBL" id="CP000555">
    <property type="protein sequence ID" value="ABM93995.1"/>
    <property type="molecule type" value="Genomic_DNA"/>
</dbReference>
<name>A2SEK6_METPP</name>
<evidence type="ECO:0000313" key="1">
    <source>
        <dbReference type="EMBL" id="ABM93995.1"/>
    </source>
</evidence>
<sequence length="303" mass="33143">MQVLALRGHYGQAVEVDLCAPCHLVWFDVIESARLNGPAILELIGHMAQAQSLAHQPLRQQAACPRCRSGLKTVHNRSRWGRSLQLECPKRHGAYQSFAEFLFEKGLVRPLSSADRAALIRRDGHIDCVNCGAPIAGGDAQCGHCRSVPSLLDVARLARALDPEGATEDHPVHATATHRGALQCGACGAALAPGQAMQCAQCGATLAVSRLADAHRQVAVLGPQLQAHAEKPAPHTVARRMAALSADLPRQREWILRMRADTAGRHGGDEDDDELLSWFTRRTNPLRAVFIALLLWWAWWMWS</sequence>
<dbReference type="AlphaFoldDB" id="A2SEK6"/>
<dbReference type="STRING" id="420662.Mpe_A1033"/>
<evidence type="ECO:0000313" key="2">
    <source>
        <dbReference type="Proteomes" id="UP000000366"/>
    </source>
</evidence>
<dbReference type="KEGG" id="mpt:Mpe_A1033"/>
<keyword evidence="2" id="KW-1185">Reference proteome</keyword>
<reference evidence="1 2" key="1">
    <citation type="journal article" date="2007" name="J. Bacteriol.">
        <title>Whole-genome analysis of the methyl tert-butyl ether-degrading beta-proteobacterium Methylibium petroleiphilum PM1.</title>
        <authorList>
            <person name="Kane S.R."/>
            <person name="Chakicherla A.Y."/>
            <person name="Chain P.S.G."/>
            <person name="Schmidt R."/>
            <person name="Shin M.W."/>
            <person name="Legler T.C."/>
            <person name="Scow K.M."/>
            <person name="Larimer F.W."/>
            <person name="Lucas S.M."/>
            <person name="Richardson P.M."/>
            <person name="Hristova K.R."/>
        </authorList>
    </citation>
    <scope>NUCLEOTIDE SEQUENCE [LARGE SCALE GENOMIC DNA]</scope>
    <source>
        <strain evidence="2">ATCC BAA-1232 / LMG 22953 / PM1</strain>
    </source>
</reference>
<gene>
    <name evidence="1" type="ordered locus">Mpe_A1033</name>
</gene>
<organism evidence="1 2">
    <name type="scientific">Methylibium petroleiphilum (strain ATCC BAA-1232 / LMG 22953 / PM1)</name>
    <dbReference type="NCBI Taxonomy" id="420662"/>
    <lineage>
        <taxon>Bacteria</taxon>
        <taxon>Pseudomonadati</taxon>
        <taxon>Pseudomonadota</taxon>
        <taxon>Betaproteobacteria</taxon>
        <taxon>Burkholderiales</taxon>
        <taxon>Sphaerotilaceae</taxon>
        <taxon>Methylibium</taxon>
    </lineage>
</organism>
<accession>A2SEK6</accession>